<feature type="compositionally biased region" description="Low complexity" evidence="1">
    <location>
        <begin position="100"/>
        <end position="116"/>
    </location>
</feature>
<reference evidence="3 4" key="1">
    <citation type="journal article" date="2019" name="Sci. Rep.">
        <title>Orb-weaving spider Araneus ventricosus genome elucidates the spidroin gene catalogue.</title>
        <authorList>
            <person name="Kono N."/>
            <person name="Nakamura H."/>
            <person name="Ohtoshi R."/>
            <person name="Moran D.A.P."/>
            <person name="Shinohara A."/>
            <person name="Yoshida Y."/>
            <person name="Fujiwara M."/>
            <person name="Mori M."/>
            <person name="Tomita M."/>
            <person name="Arakawa K."/>
        </authorList>
    </citation>
    <scope>NUCLEOTIDE SEQUENCE [LARGE SCALE GENOMIC DNA]</scope>
</reference>
<evidence type="ECO:0000313" key="3">
    <source>
        <dbReference type="EMBL" id="GBO19236.1"/>
    </source>
</evidence>
<protein>
    <submittedName>
        <fullName evidence="3">Uncharacterized protein</fullName>
    </submittedName>
</protein>
<comment type="caution">
    <text evidence="3">The sequence shown here is derived from an EMBL/GenBank/DDBJ whole genome shotgun (WGS) entry which is preliminary data.</text>
</comment>
<keyword evidence="4" id="KW-1185">Reference proteome</keyword>
<dbReference type="EMBL" id="BGPR01042724">
    <property type="protein sequence ID" value="GBO19236.1"/>
    <property type="molecule type" value="Genomic_DNA"/>
</dbReference>
<organism evidence="3 4">
    <name type="scientific">Araneus ventricosus</name>
    <name type="common">Orbweaver spider</name>
    <name type="synonym">Epeira ventricosa</name>
    <dbReference type="NCBI Taxonomy" id="182803"/>
    <lineage>
        <taxon>Eukaryota</taxon>
        <taxon>Metazoa</taxon>
        <taxon>Ecdysozoa</taxon>
        <taxon>Arthropoda</taxon>
        <taxon>Chelicerata</taxon>
        <taxon>Arachnida</taxon>
        <taxon>Araneae</taxon>
        <taxon>Araneomorphae</taxon>
        <taxon>Entelegynae</taxon>
        <taxon>Araneoidea</taxon>
        <taxon>Araneidae</taxon>
        <taxon>Araneus</taxon>
    </lineage>
</organism>
<evidence type="ECO:0000313" key="4">
    <source>
        <dbReference type="Proteomes" id="UP000499080"/>
    </source>
</evidence>
<sequence length="116" mass="12523">MTRTTPELAPPPNFRTTPTGGRLELSHDLTCNRHHIQGGSSVKSGCEPGAPRPQSCDLTTAEDKRRPIQGKAEESDKKVETGGVSRWVPSTIPDKRGGHLRLLSGRGGRSDSLISR</sequence>
<evidence type="ECO:0000256" key="1">
    <source>
        <dbReference type="SAM" id="MobiDB-lite"/>
    </source>
</evidence>
<accession>A0A4Y2V598</accession>
<evidence type="ECO:0000313" key="2">
    <source>
        <dbReference type="EMBL" id="GBO19229.1"/>
    </source>
</evidence>
<proteinExistence type="predicted"/>
<dbReference type="AlphaFoldDB" id="A0A4Y2V598"/>
<dbReference type="Proteomes" id="UP000499080">
    <property type="component" value="Unassembled WGS sequence"/>
</dbReference>
<dbReference type="EMBL" id="BGPR01042718">
    <property type="protein sequence ID" value="GBO19229.1"/>
    <property type="molecule type" value="Genomic_DNA"/>
</dbReference>
<feature type="compositionally biased region" description="Basic and acidic residues" evidence="1">
    <location>
        <begin position="61"/>
        <end position="80"/>
    </location>
</feature>
<name>A0A4Y2V598_ARAVE</name>
<feature type="region of interest" description="Disordered" evidence="1">
    <location>
        <begin position="1"/>
        <end position="116"/>
    </location>
</feature>
<gene>
    <name evidence="3" type="ORF">AVEN_169189_1</name>
    <name evidence="2" type="ORF">AVEN_247812_1</name>
</gene>